<dbReference type="PROSITE" id="PS51257">
    <property type="entry name" value="PROKAR_LIPOPROTEIN"/>
    <property type="match status" value="1"/>
</dbReference>
<accession>A0A848LGM9</accession>
<feature type="signal peptide" evidence="1">
    <location>
        <begin position="1"/>
        <end position="24"/>
    </location>
</feature>
<proteinExistence type="predicted"/>
<evidence type="ECO:0000313" key="2">
    <source>
        <dbReference type="EMBL" id="NMO15198.1"/>
    </source>
</evidence>
<name>A0A848LGM9_9BACT</name>
<evidence type="ECO:0008006" key="4">
    <source>
        <dbReference type="Google" id="ProtNLM"/>
    </source>
</evidence>
<dbReference type="RefSeq" id="WP_169344493.1">
    <property type="nucleotide sequence ID" value="NZ_JABBJJ010000034.1"/>
</dbReference>
<comment type="caution">
    <text evidence="2">The sequence shown here is derived from an EMBL/GenBank/DDBJ whole genome shotgun (WGS) entry which is preliminary data.</text>
</comment>
<protein>
    <recommendedName>
        <fullName evidence="4">Lipoprotein</fullName>
    </recommendedName>
</protein>
<reference evidence="2 3" key="1">
    <citation type="submission" date="2020-04" db="EMBL/GenBank/DDBJ databases">
        <title>Draft genome of Pyxidicoccus fallax type strain.</title>
        <authorList>
            <person name="Whitworth D.E."/>
        </authorList>
    </citation>
    <scope>NUCLEOTIDE SEQUENCE [LARGE SCALE GENOMIC DNA]</scope>
    <source>
        <strain evidence="2 3">DSM 14698</strain>
    </source>
</reference>
<evidence type="ECO:0000313" key="3">
    <source>
        <dbReference type="Proteomes" id="UP000518300"/>
    </source>
</evidence>
<keyword evidence="3" id="KW-1185">Reference proteome</keyword>
<dbReference type="EMBL" id="JABBJJ010000034">
    <property type="protein sequence ID" value="NMO15198.1"/>
    <property type="molecule type" value="Genomic_DNA"/>
</dbReference>
<sequence length="161" mass="17474">MRHERARHGSRAAACLALAAVVLACPACMKEAPGADDARPVPAQEARRVREEPARTRFLRACSPRGEWVDGGYCPKVCGWVDSPEPRCDADERCVDPESARRLARAGQLPVASGCYDTCDSGSCRERYRCVQGEVSVPAGSETFQVAKLCLPEKPPSDAER</sequence>
<organism evidence="2 3">
    <name type="scientific">Pyxidicoccus fallax</name>
    <dbReference type="NCBI Taxonomy" id="394095"/>
    <lineage>
        <taxon>Bacteria</taxon>
        <taxon>Pseudomonadati</taxon>
        <taxon>Myxococcota</taxon>
        <taxon>Myxococcia</taxon>
        <taxon>Myxococcales</taxon>
        <taxon>Cystobacterineae</taxon>
        <taxon>Myxococcaceae</taxon>
        <taxon>Pyxidicoccus</taxon>
    </lineage>
</organism>
<keyword evidence="1" id="KW-0732">Signal</keyword>
<dbReference type="Proteomes" id="UP000518300">
    <property type="component" value="Unassembled WGS sequence"/>
</dbReference>
<gene>
    <name evidence="2" type="ORF">HG543_10060</name>
</gene>
<dbReference type="AlphaFoldDB" id="A0A848LGM9"/>
<evidence type="ECO:0000256" key="1">
    <source>
        <dbReference type="SAM" id="SignalP"/>
    </source>
</evidence>
<feature type="chain" id="PRO_5032271786" description="Lipoprotein" evidence="1">
    <location>
        <begin position="25"/>
        <end position="161"/>
    </location>
</feature>